<dbReference type="Proteomes" id="UP001438707">
    <property type="component" value="Unassembled WGS sequence"/>
</dbReference>
<dbReference type="InterPro" id="IPR004000">
    <property type="entry name" value="Actin"/>
</dbReference>
<organism evidence="1 2">
    <name type="scientific">Apatococcus lobatus</name>
    <dbReference type="NCBI Taxonomy" id="904363"/>
    <lineage>
        <taxon>Eukaryota</taxon>
        <taxon>Viridiplantae</taxon>
        <taxon>Chlorophyta</taxon>
        <taxon>core chlorophytes</taxon>
        <taxon>Trebouxiophyceae</taxon>
        <taxon>Chlorellales</taxon>
        <taxon>Chlorellaceae</taxon>
        <taxon>Apatococcus</taxon>
    </lineage>
</organism>
<dbReference type="PANTHER" id="PTHR11937">
    <property type="entry name" value="ACTIN"/>
    <property type="match status" value="1"/>
</dbReference>
<dbReference type="Pfam" id="PF00022">
    <property type="entry name" value="Actin"/>
    <property type="match status" value="1"/>
</dbReference>
<dbReference type="InterPro" id="IPR043129">
    <property type="entry name" value="ATPase_NBD"/>
</dbReference>
<proteinExistence type="predicted"/>
<protein>
    <recommendedName>
        <fullName evidence="3">Actin-related protein 8</fullName>
    </recommendedName>
</protein>
<evidence type="ECO:0000313" key="1">
    <source>
        <dbReference type="EMBL" id="KAK9819458.1"/>
    </source>
</evidence>
<dbReference type="Gene3D" id="3.30.420.40">
    <property type="match status" value="2"/>
</dbReference>
<sequence>MQAAESLIARPQRARAADTSLADAILASASCLGDTGLRKACLETLLVCGGGSSIPGIIRRLVSELHQLCPPSITPQPVTCPEYMPEQSVRYSSWMGGAILSKIAFQQNQHASKYDYNESGPSIIHRKCG</sequence>
<dbReference type="SUPFAM" id="SSF53067">
    <property type="entry name" value="Actin-like ATPase domain"/>
    <property type="match status" value="1"/>
</dbReference>
<gene>
    <name evidence="1" type="ORF">WJX74_007996</name>
</gene>
<keyword evidence="2" id="KW-1185">Reference proteome</keyword>
<name>A0AAW1QDH0_9CHLO</name>
<comment type="caution">
    <text evidence="1">The sequence shown here is derived from an EMBL/GenBank/DDBJ whole genome shotgun (WGS) entry which is preliminary data.</text>
</comment>
<evidence type="ECO:0008006" key="3">
    <source>
        <dbReference type="Google" id="ProtNLM"/>
    </source>
</evidence>
<evidence type="ECO:0000313" key="2">
    <source>
        <dbReference type="Proteomes" id="UP001438707"/>
    </source>
</evidence>
<accession>A0AAW1QDH0</accession>
<dbReference type="AlphaFoldDB" id="A0AAW1QDH0"/>
<dbReference type="EMBL" id="JALJOS010000047">
    <property type="protein sequence ID" value="KAK9819458.1"/>
    <property type="molecule type" value="Genomic_DNA"/>
</dbReference>
<reference evidence="1 2" key="1">
    <citation type="journal article" date="2024" name="Nat. Commun.">
        <title>Phylogenomics reveals the evolutionary origins of lichenization in chlorophyte algae.</title>
        <authorList>
            <person name="Puginier C."/>
            <person name="Libourel C."/>
            <person name="Otte J."/>
            <person name="Skaloud P."/>
            <person name="Haon M."/>
            <person name="Grisel S."/>
            <person name="Petersen M."/>
            <person name="Berrin J.G."/>
            <person name="Delaux P.M."/>
            <person name="Dal Grande F."/>
            <person name="Keller J."/>
        </authorList>
    </citation>
    <scope>NUCLEOTIDE SEQUENCE [LARGE SCALE GENOMIC DNA]</scope>
    <source>
        <strain evidence="1 2">SAG 2145</strain>
    </source>
</reference>